<dbReference type="SUPFAM" id="SSF49313">
    <property type="entry name" value="Cadherin-like"/>
    <property type="match status" value="15"/>
</dbReference>
<dbReference type="Gene3D" id="2.40.128.130">
    <property type="entry name" value="Autotransporter beta-domain"/>
    <property type="match status" value="1"/>
</dbReference>
<dbReference type="SUPFAM" id="SSF103515">
    <property type="entry name" value="Autotransporter"/>
    <property type="match status" value="1"/>
</dbReference>
<dbReference type="InterPro" id="IPR006644">
    <property type="entry name" value="Cadg"/>
</dbReference>
<feature type="domain" description="Autotransporter" evidence="2">
    <location>
        <begin position="1792"/>
        <end position="2070"/>
    </location>
</feature>
<dbReference type="RefSeq" id="WP_163985639.1">
    <property type="nucleotide sequence ID" value="NZ_WUEY01000002.1"/>
</dbReference>
<dbReference type="Proteomes" id="UP000483035">
    <property type="component" value="Unassembled WGS sequence"/>
</dbReference>
<dbReference type="InterPro" id="IPR005546">
    <property type="entry name" value="Autotransporte_beta"/>
</dbReference>
<evidence type="ECO:0000259" key="2">
    <source>
        <dbReference type="PROSITE" id="PS51208"/>
    </source>
</evidence>
<feature type="region of interest" description="Disordered" evidence="1">
    <location>
        <begin position="1745"/>
        <end position="1790"/>
    </location>
</feature>
<comment type="caution">
    <text evidence="3">The sequence shown here is derived from an EMBL/GenBank/DDBJ whole genome shotgun (WGS) entry which is preliminary data.</text>
</comment>
<name>A0A6L9U034_9HYPH</name>
<evidence type="ECO:0000313" key="3">
    <source>
        <dbReference type="EMBL" id="NEI69225.1"/>
    </source>
</evidence>
<dbReference type="InterPro" id="IPR015919">
    <property type="entry name" value="Cadherin-like_sf"/>
</dbReference>
<feature type="compositionally biased region" description="Polar residues" evidence="1">
    <location>
        <begin position="1745"/>
        <end position="1760"/>
    </location>
</feature>
<dbReference type="InterPro" id="IPR014756">
    <property type="entry name" value="Ig_E-set"/>
</dbReference>
<protein>
    <submittedName>
        <fullName evidence="3">Autotransporter domain-containing protein</fullName>
    </submittedName>
</protein>
<dbReference type="PROSITE" id="PS51208">
    <property type="entry name" value="AUTOTRANSPORTER"/>
    <property type="match status" value="1"/>
</dbReference>
<dbReference type="EMBL" id="WUEY01000002">
    <property type="protein sequence ID" value="NEI69225.1"/>
    <property type="molecule type" value="Genomic_DNA"/>
</dbReference>
<dbReference type="SMART" id="SM00736">
    <property type="entry name" value="CADG"/>
    <property type="match status" value="6"/>
</dbReference>
<dbReference type="Pfam" id="PF05345">
    <property type="entry name" value="He_PIG"/>
    <property type="match status" value="15"/>
</dbReference>
<sequence length="2070" mass="201233">MHFRMVVPAAIFLLATIRILAKRFQTLAPAFFSAVFLVALQGFATPSYALSSGCTALSGYFDSASGGYHGTSSASNFNTGERVVVTWTSGNGGSNYWITSGGATVFGPSTGTGTYTVPSTTSNPIAVVVNNTGNFRIDWSCLAPLGAAPTVTALSPATGPTAGGTSVTLTGTGFTGATAVHFGATNAPGFSVNSDSSITVSSPSGSAGTVNVTVTNPGGTSTTGAANQFTYVSPVTATTAIASKAATQARAVSAFTPVTGSGGTAPLTYSISPALPAGLSVSGSSGTISGTPSVTLAPSNFTVTVTDTNGLTASAGFALAVNSAVTATQGVPSTALTANHSATAFRPVTGGGGTGGLTYSVFPTLPSGLSLDASTGFVSGVPTATSSAATYTVTITDINGATASNTFSLAVNGSPTATQAVASITLTSGHAATAFTPVTGSGGTTPLTYSISPALPGGLSFNASTGLVSGTPTSASGTATYTVTVTDTNGATASNTFGLTVNGPPTATQAIASVALTSGRAATAFTPVTGSGGTAPLTYSISPALPAGLSINASTGAVTGTPTTSLTATTFVVTVTDSNSTTASNNFILIVNSPVAASQAVASATLTANHAASTFVPVTGSGGTAPLAYGISPVLPAGLSFDTSTGAVSGTATSASSATTYTVTVTDTNGSNASQSFSLAVNGPIAASQAVASTSLTTGHAATSFTPVTGSGGTGTLSYAVSPSLPSGLSFSTATGTVSGTPTAASGATTYTVTVTDINGATASATFGLTVNSAVAATQAVASTSLTSGHAATAFTPVAGSGGTGALSYAVSPSLPAGLAFDTATGVVSGTPTSANAATTYTVTVSDANGATAAATFSLTVNGAVTATQAVASASLTSGHAVTSFTPVTGSGGTGALSYSVSPSLPAGVAFSTSSGAVSGSPTAASAATTYTVTVTDANGATATATFNLTVNGAVTATQAVASASLTRGHAAASFTPVTGGGGTGTLSYAISPSLPSGLSFSTSSGTVSGTATSASTATTYTVTVTDTNGATGSATFSLTVNGAVTATQAIASTSLTSGHAATSFTPVTGSGGTGTLSYTVSPSLPSGLSFSGSSGTVSGTATSASGATSYTVTVTDANGATASAAFSLAVNGAVTANQIVASTTLTSGHAATSFTPVSGSGGTGTLSYSVSPSLPSGLSFSTSSGAVSGTAASASGATSYTVTVTDANGATASAAFDLTVNGAVTATQAVASTMLTNGHAATSFTPVTGSGGTGTLSYAVSPSLPSGLSFSTSSGTVSGTPASASSATTYTVTISDANGATGSATFSLTVNGAVTATQAIASTSLTSGHAATSFTPVTGSGGTGTLSYNVSPSLPAGLTFNTATGTVSGTPGAGSGTASYTVTVTDTNGATASAAFSLTVNGAVTATQAIASQTLILGHAASTFAPVTGSGGTGALTYALSPTLPSGLSFNTATGAISGIPTAISGATTYTVAVTDTNGATASATFSLTVILPTLTFTPTSLPNGVAGNAYAQTITASSGMGPYSYAVSSGSLPDGLSLDTATGKLSGTPKGAGASNFTITATDVHTATGSITYALTISGPAITVVSSSATVVAGVSTTIDLTQGATGGPFTGARLVSLSPASAGTAMITLGDTAAASEMVVAEVVSAGHYKLKFTASPDFSGTAVATFTLSNVFGSSPPGTVTFVVTPRKDPSKDPDVIGLINAQTDAAKRFAETQISNFNDHLEQLHGDGCLQNQWDLTVSDNRSGSKDNSTTPQTDSSDDGLLARKGKDKPAHPQKARDDSKDRCSPFGEGSIAVWTGGFVNFGSRNISSLDQGYDYTTVGVSAGVDYRFSKSFTAGVGLGYGSDQSRIGDNGTQSDAKSYSFALYGSYHPTSDTFIDSLAGYGLLNFDSKRFAVDTDSFANGSRDGHQFFGSVTTGYEYTNDGFLISPYGRLSASRSTLDSFTESGADWANLSYGSQSIDTLTGTLGLRVAYKIGTDWGFITPRARLEYGHDFAGDSSVSLGYADLPNSKFDLKTLGTGNDYATVSVGADFKVGQDLTIGAEYGTTLGQTGTTPQQVRLSIRERF</sequence>
<gene>
    <name evidence="3" type="ORF">GR212_06520</name>
</gene>
<dbReference type="SMART" id="SM00429">
    <property type="entry name" value="IPT"/>
    <property type="match status" value="1"/>
</dbReference>
<dbReference type="InterPro" id="IPR002909">
    <property type="entry name" value="IPT_dom"/>
</dbReference>
<dbReference type="Gene3D" id="2.60.40.10">
    <property type="entry name" value="Immunoglobulins"/>
    <property type="match status" value="16"/>
</dbReference>
<feature type="compositionally biased region" description="Basic and acidic residues" evidence="1">
    <location>
        <begin position="1773"/>
        <end position="1789"/>
    </location>
</feature>
<accession>A0A6L9U034</accession>
<dbReference type="Pfam" id="PF01833">
    <property type="entry name" value="TIG"/>
    <property type="match status" value="1"/>
</dbReference>
<dbReference type="PANTHER" id="PTHR37494">
    <property type="entry name" value="HEMAGGLUTININ"/>
    <property type="match status" value="1"/>
</dbReference>
<dbReference type="SUPFAM" id="SSF81296">
    <property type="entry name" value="E set domains"/>
    <property type="match status" value="1"/>
</dbReference>
<dbReference type="SMART" id="SM00869">
    <property type="entry name" value="Autotransporter"/>
    <property type="match status" value="1"/>
</dbReference>
<dbReference type="GO" id="GO:0005509">
    <property type="term" value="F:calcium ion binding"/>
    <property type="evidence" value="ECO:0007669"/>
    <property type="project" value="InterPro"/>
</dbReference>
<dbReference type="Pfam" id="PF03797">
    <property type="entry name" value="Autotransporter"/>
    <property type="match status" value="1"/>
</dbReference>
<dbReference type="GO" id="GO:0016020">
    <property type="term" value="C:membrane"/>
    <property type="evidence" value="ECO:0007669"/>
    <property type="project" value="InterPro"/>
</dbReference>
<dbReference type="InterPro" id="IPR036709">
    <property type="entry name" value="Autotransporte_beta_dom_sf"/>
</dbReference>
<reference evidence="3 4" key="1">
    <citation type="submission" date="2019-12" db="EMBL/GenBank/DDBJ databases">
        <title>Rhizobium genotypes associated with high levels of biological nitrogen fixation by grain legumes in a temperate-maritime cropping system.</title>
        <authorList>
            <person name="Maluk M."/>
            <person name="Francesc Ferrando Molina F."/>
            <person name="Lopez Del Egido L."/>
            <person name="Lafos M."/>
            <person name="Langarica-Fuentes A."/>
            <person name="Gebre Yohannes G."/>
            <person name="Young M.W."/>
            <person name="Martin P."/>
            <person name="Gantlett R."/>
            <person name="Kenicer G."/>
            <person name="Hawes C."/>
            <person name="Begg G.S."/>
            <person name="Quilliam R.S."/>
            <person name="Squire G.R."/>
            <person name="Poole P.S."/>
            <person name="Young P.W."/>
            <person name="Iannetta P.M."/>
            <person name="James E.K."/>
        </authorList>
    </citation>
    <scope>NUCLEOTIDE SEQUENCE [LARGE SCALE GENOMIC DNA]</scope>
    <source>
        <strain evidence="3 4">JHI1118</strain>
    </source>
</reference>
<proteinExistence type="predicted"/>
<dbReference type="PANTHER" id="PTHR37494:SF1">
    <property type="entry name" value="STAPHYLOCOCCUS AUREUS SURFACE PROTEIN A"/>
    <property type="match status" value="1"/>
</dbReference>
<evidence type="ECO:0000256" key="1">
    <source>
        <dbReference type="SAM" id="MobiDB-lite"/>
    </source>
</evidence>
<evidence type="ECO:0000313" key="4">
    <source>
        <dbReference type="Proteomes" id="UP000483035"/>
    </source>
</evidence>
<organism evidence="3 4">
    <name type="scientific">Rhizobium lusitanum</name>
    <dbReference type="NCBI Taxonomy" id="293958"/>
    <lineage>
        <taxon>Bacteria</taxon>
        <taxon>Pseudomonadati</taxon>
        <taxon>Pseudomonadota</taxon>
        <taxon>Alphaproteobacteria</taxon>
        <taxon>Hyphomicrobiales</taxon>
        <taxon>Rhizobiaceae</taxon>
        <taxon>Rhizobium/Agrobacterium group</taxon>
        <taxon>Rhizobium</taxon>
    </lineage>
</organism>
<dbReference type="CDD" id="cd00102">
    <property type="entry name" value="IPT"/>
    <property type="match status" value="1"/>
</dbReference>
<dbReference type="InterPro" id="IPR013783">
    <property type="entry name" value="Ig-like_fold"/>
</dbReference>